<feature type="non-terminal residue" evidence="1">
    <location>
        <position position="59"/>
    </location>
</feature>
<dbReference type="AlphaFoldDB" id="A0A5J4PSR1"/>
<evidence type="ECO:0000313" key="2">
    <source>
        <dbReference type="Proteomes" id="UP000324800"/>
    </source>
</evidence>
<name>A0A5J4PSR1_9EUKA</name>
<protein>
    <submittedName>
        <fullName evidence="1">Uncharacterized protein</fullName>
    </submittedName>
</protein>
<sequence>MPSRQIIEQNRTLGGYWSRQMGTDRSRTCVDRLIEADETAEYAWRVSCKLGGSVHNLPQ</sequence>
<organism evidence="1 2">
    <name type="scientific">Streblomastix strix</name>
    <dbReference type="NCBI Taxonomy" id="222440"/>
    <lineage>
        <taxon>Eukaryota</taxon>
        <taxon>Metamonada</taxon>
        <taxon>Preaxostyla</taxon>
        <taxon>Oxymonadida</taxon>
        <taxon>Streblomastigidae</taxon>
        <taxon>Streblomastix</taxon>
    </lineage>
</organism>
<dbReference type="Proteomes" id="UP000324800">
    <property type="component" value="Unassembled WGS sequence"/>
</dbReference>
<reference evidence="1 2" key="1">
    <citation type="submission" date="2019-03" db="EMBL/GenBank/DDBJ databases">
        <title>Single cell metagenomics reveals metabolic interactions within the superorganism composed of flagellate Streblomastix strix and complex community of Bacteroidetes bacteria on its surface.</title>
        <authorList>
            <person name="Treitli S.C."/>
            <person name="Kolisko M."/>
            <person name="Husnik F."/>
            <person name="Keeling P."/>
            <person name="Hampl V."/>
        </authorList>
    </citation>
    <scope>NUCLEOTIDE SEQUENCE [LARGE SCALE GENOMIC DNA]</scope>
    <source>
        <strain evidence="1">ST1C</strain>
    </source>
</reference>
<comment type="caution">
    <text evidence="1">The sequence shown here is derived from an EMBL/GenBank/DDBJ whole genome shotgun (WGS) entry which is preliminary data.</text>
</comment>
<gene>
    <name evidence="1" type="ORF">EZS28_056065</name>
</gene>
<accession>A0A5J4PSR1</accession>
<dbReference type="EMBL" id="SNRW01049109">
    <property type="protein sequence ID" value="KAA6311729.1"/>
    <property type="molecule type" value="Genomic_DNA"/>
</dbReference>
<proteinExistence type="predicted"/>
<evidence type="ECO:0000313" key="1">
    <source>
        <dbReference type="EMBL" id="KAA6311729.1"/>
    </source>
</evidence>